<keyword evidence="5 11" id="KW-0297">G-protein coupled receptor</keyword>
<feature type="transmembrane region" description="Helical" evidence="12">
    <location>
        <begin position="35"/>
        <end position="55"/>
    </location>
</feature>
<keyword evidence="4 12" id="KW-1133">Transmembrane helix</keyword>
<organism evidence="14 15">
    <name type="scientific">Mytilus coruscus</name>
    <name type="common">Sea mussel</name>
    <dbReference type="NCBI Taxonomy" id="42192"/>
    <lineage>
        <taxon>Eukaryota</taxon>
        <taxon>Metazoa</taxon>
        <taxon>Spiralia</taxon>
        <taxon>Lophotrochozoa</taxon>
        <taxon>Mollusca</taxon>
        <taxon>Bivalvia</taxon>
        <taxon>Autobranchia</taxon>
        <taxon>Pteriomorphia</taxon>
        <taxon>Mytilida</taxon>
        <taxon>Mytiloidea</taxon>
        <taxon>Mytilidae</taxon>
        <taxon>Mytilinae</taxon>
        <taxon>Mytilus</taxon>
    </lineage>
</organism>
<dbReference type="Pfam" id="PF00001">
    <property type="entry name" value="7tm_1"/>
    <property type="match status" value="1"/>
</dbReference>
<accession>A0A6J8CLX2</accession>
<dbReference type="InterPro" id="IPR017452">
    <property type="entry name" value="GPCR_Rhodpsn_7TM"/>
</dbReference>
<comment type="similarity">
    <text evidence="11">Belongs to the G-protein coupled receptor 1 family.</text>
</comment>
<evidence type="ECO:0000256" key="8">
    <source>
        <dbReference type="ARBA" id="ARBA00023170"/>
    </source>
</evidence>
<feature type="domain" description="G-protein coupled receptors family 1 profile" evidence="13">
    <location>
        <begin position="46"/>
        <end position="314"/>
    </location>
</feature>
<evidence type="ECO:0000256" key="10">
    <source>
        <dbReference type="ARBA" id="ARBA00023224"/>
    </source>
</evidence>
<evidence type="ECO:0000256" key="7">
    <source>
        <dbReference type="ARBA" id="ARBA00023157"/>
    </source>
</evidence>
<dbReference type="SUPFAM" id="SSF81321">
    <property type="entry name" value="Family A G protein-coupled receptor-like"/>
    <property type="match status" value="1"/>
</dbReference>
<feature type="transmembrane region" description="Helical" evidence="12">
    <location>
        <begin position="258"/>
        <end position="280"/>
    </location>
</feature>
<keyword evidence="15" id="KW-1185">Reference proteome</keyword>
<dbReference type="Gene3D" id="1.20.1070.10">
    <property type="entry name" value="Rhodopsin 7-helix transmembrane proteins"/>
    <property type="match status" value="1"/>
</dbReference>
<reference evidence="14 15" key="1">
    <citation type="submission" date="2020-06" db="EMBL/GenBank/DDBJ databases">
        <authorList>
            <person name="Li R."/>
            <person name="Bekaert M."/>
        </authorList>
    </citation>
    <scope>NUCLEOTIDE SEQUENCE [LARGE SCALE GENOMIC DNA]</scope>
    <source>
        <strain evidence="15">wild</strain>
    </source>
</reference>
<gene>
    <name evidence="14" type="ORF">MCOR_31855</name>
</gene>
<keyword evidence="3 11" id="KW-0812">Transmembrane</keyword>
<evidence type="ECO:0000313" key="14">
    <source>
        <dbReference type="EMBL" id="CAC5397423.1"/>
    </source>
</evidence>
<comment type="subcellular location">
    <subcellularLocation>
        <location evidence="1">Cell membrane</location>
        <topology evidence="1">Multi-pass membrane protein</topology>
    </subcellularLocation>
</comment>
<dbReference type="PANTHER" id="PTHR45695">
    <property type="entry name" value="LEUCOKININ RECEPTOR-RELATED"/>
    <property type="match status" value="1"/>
</dbReference>
<evidence type="ECO:0000256" key="1">
    <source>
        <dbReference type="ARBA" id="ARBA00004651"/>
    </source>
</evidence>
<feature type="transmembrane region" description="Helical" evidence="12">
    <location>
        <begin position="196"/>
        <end position="222"/>
    </location>
</feature>
<evidence type="ECO:0000256" key="6">
    <source>
        <dbReference type="ARBA" id="ARBA00023136"/>
    </source>
</evidence>
<dbReference type="GO" id="GO:0004930">
    <property type="term" value="F:G protein-coupled receptor activity"/>
    <property type="evidence" value="ECO:0007669"/>
    <property type="project" value="UniProtKB-KW"/>
</dbReference>
<dbReference type="PRINTS" id="PR00237">
    <property type="entry name" value="GPCRRHODOPSN"/>
</dbReference>
<dbReference type="AlphaFoldDB" id="A0A6J8CLX2"/>
<evidence type="ECO:0000256" key="12">
    <source>
        <dbReference type="SAM" id="Phobius"/>
    </source>
</evidence>
<dbReference type="InterPro" id="IPR000276">
    <property type="entry name" value="GPCR_Rhodpsn"/>
</dbReference>
<feature type="transmembrane region" description="Helical" evidence="12">
    <location>
        <begin position="103"/>
        <end position="124"/>
    </location>
</feature>
<evidence type="ECO:0000256" key="4">
    <source>
        <dbReference type="ARBA" id="ARBA00022989"/>
    </source>
</evidence>
<keyword evidence="8 11" id="KW-0675">Receptor</keyword>
<feature type="transmembrane region" description="Helical" evidence="12">
    <location>
        <begin position="67"/>
        <end position="91"/>
    </location>
</feature>
<evidence type="ECO:0000313" key="15">
    <source>
        <dbReference type="Proteomes" id="UP000507470"/>
    </source>
</evidence>
<dbReference type="SMART" id="SM01381">
    <property type="entry name" value="7TM_GPCR_Srsx"/>
    <property type="match status" value="1"/>
</dbReference>
<feature type="transmembrane region" description="Helical" evidence="12">
    <location>
        <begin position="144"/>
        <end position="166"/>
    </location>
</feature>
<dbReference type="PROSITE" id="PS00237">
    <property type="entry name" value="G_PROTEIN_RECEP_F1_1"/>
    <property type="match status" value="1"/>
</dbReference>
<dbReference type="OrthoDB" id="2132067at2759"/>
<evidence type="ECO:0000256" key="2">
    <source>
        <dbReference type="ARBA" id="ARBA00022475"/>
    </source>
</evidence>
<dbReference type="PROSITE" id="PS50262">
    <property type="entry name" value="G_PROTEIN_RECEP_F1_2"/>
    <property type="match status" value="1"/>
</dbReference>
<name>A0A6J8CLX2_MYTCO</name>
<protein>
    <submittedName>
        <fullName evidence="14">KISS1R</fullName>
    </submittedName>
</protein>
<proteinExistence type="inferred from homology"/>
<dbReference type="GO" id="GO:0005886">
    <property type="term" value="C:plasma membrane"/>
    <property type="evidence" value="ECO:0007669"/>
    <property type="project" value="UniProtKB-SubCell"/>
</dbReference>
<keyword evidence="2" id="KW-1003">Cell membrane</keyword>
<evidence type="ECO:0000256" key="3">
    <source>
        <dbReference type="ARBA" id="ARBA00022692"/>
    </source>
</evidence>
<evidence type="ECO:0000256" key="5">
    <source>
        <dbReference type="ARBA" id="ARBA00023040"/>
    </source>
</evidence>
<keyword evidence="10 11" id="KW-0807">Transducer</keyword>
<dbReference type="PANTHER" id="PTHR45695:SF23">
    <property type="entry name" value="GALANIN-LIKE G-PROTEIN COUPLED RECEPTOR NPR-9"/>
    <property type="match status" value="1"/>
</dbReference>
<keyword evidence="7" id="KW-1015">Disulfide bond</keyword>
<evidence type="ECO:0000256" key="11">
    <source>
        <dbReference type="RuleBase" id="RU000688"/>
    </source>
</evidence>
<sequence>METVTENISSILMTTGNDTKSQQLPMEAVVLVSSVWSLIIVTGAIGNGLVLYILFRFGERSVTNVYVINLAFADLMFIIFVVPATLIHIVIPTWILGDAVCKLSTYMIYVPLHATCLTLSAMTIDRYHAIVNPIRSMNWRSAKVSSFISLGVWAVSISISLPFFLFPRVIERAGNEGILDCNVMWPSPEWIKATTLAVVMTTFFIPMTAITICYGCILQHLWKGNKMKRAKPENEAALPIKDDKHERQLRRKKRVTRMVAIVVFLFALCWFPIHLIALWLQFDPNFPRTDAMHYVKLFGHTLSYANSCVNPFVYAFVNEGFKQAIIKRSPLITKLCKCVLKEKQKKDNGNMIDKSVGTRPNI</sequence>
<keyword evidence="6 12" id="KW-0472">Membrane</keyword>
<keyword evidence="9" id="KW-0325">Glycoprotein</keyword>
<evidence type="ECO:0000259" key="13">
    <source>
        <dbReference type="PROSITE" id="PS50262"/>
    </source>
</evidence>
<evidence type="ECO:0000256" key="9">
    <source>
        <dbReference type="ARBA" id="ARBA00023180"/>
    </source>
</evidence>
<dbReference type="Proteomes" id="UP000507470">
    <property type="component" value="Unassembled WGS sequence"/>
</dbReference>
<dbReference type="EMBL" id="CACVKT020005675">
    <property type="protein sequence ID" value="CAC5397423.1"/>
    <property type="molecule type" value="Genomic_DNA"/>
</dbReference>